<evidence type="ECO:0000313" key="4">
    <source>
        <dbReference type="Proteomes" id="UP001286313"/>
    </source>
</evidence>
<evidence type="ECO:0000256" key="1">
    <source>
        <dbReference type="ARBA" id="ARBA00022801"/>
    </source>
</evidence>
<dbReference type="GO" id="GO:0004061">
    <property type="term" value="F:arylformamidase activity"/>
    <property type="evidence" value="ECO:0007669"/>
    <property type="project" value="TreeGrafter"/>
</dbReference>
<gene>
    <name evidence="3" type="ORF">Pcinc_030138</name>
</gene>
<accession>A0AAE1EYP5</accession>
<dbReference type="PANTHER" id="PTHR48081:SF33">
    <property type="entry name" value="KYNURENINE FORMAMIDASE"/>
    <property type="match status" value="1"/>
</dbReference>
<dbReference type="InterPro" id="IPR029058">
    <property type="entry name" value="AB_hydrolase_fold"/>
</dbReference>
<dbReference type="Gene3D" id="3.40.50.1820">
    <property type="entry name" value="alpha/beta hydrolase"/>
    <property type="match status" value="1"/>
</dbReference>
<protein>
    <recommendedName>
        <fullName evidence="2">Alpha/beta hydrolase fold-3 domain-containing protein</fullName>
    </recommendedName>
</protein>
<organism evidence="3 4">
    <name type="scientific">Petrolisthes cinctipes</name>
    <name type="common">Flat porcelain crab</name>
    <dbReference type="NCBI Taxonomy" id="88211"/>
    <lineage>
        <taxon>Eukaryota</taxon>
        <taxon>Metazoa</taxon>
        <taxon>Ecdysozoa</taxon>
        <taxon>Arthropoda</taxon>
        <taxon>Crustacea</taxon>
        <taxon>Multicrustacea</taxon>
        <taxon>Malacostraca</taxon>
        <taxon>Eumalacostraca</taxon>
        <taxon>Eucarida</taxon>
        <taxon>Decapoda</taxon>
        <taxon>Pleocyemata</taxon>
        <taxon>Anomura</taxon>
        <taxon>Galatheoidea</taxon>
        <taxon>Porcellanidae</taxon>
        <taxon>Petrolisthes</taxon>
    </lineage>
</organism>
<dbReference type="PANTHER" id="PTHR48081">
    <property type="entry name" value="AB HYDROLASE SUPERFAMILY PROTEIN C4A8.06C"/>
    <property type="match status" value="1"/>
</dbReference>
<comment type="caution">
    <text evidence="3">The sequence shown here is derived from an EMBL/GenBank/DDBJ whole genome shotgun (WGS) entry which is preliminary data.</text>
</comment>
<sequence>MGEQTDQTRNQESITSLHPPWRTLTLKELEHEYSPSRWSHRYPADQVVGEHINITTKASLVARKAVQCQLNVRYHQGPRALLDVYGEDLPHDSPVFVYVHGGFWQWKEGGKDISNSMVTNLHSQGIVTVVLQYDIAPQVGIGEMVEQVRQGVLWACKLAAERGSVGVVLAGWSAGGQLVTQVVSQFGGKGGTDLDLVRGVVSLSGIFDLRPLVSTYVNEPLHLTESTAWSLSPLSWVDRLRSAWVSRGLALLPLVGQQESNEFKRQAREYAKAWQEVGLEAEEVKVLEGIDHFSIIEDMAVSESPVISHIIAFISACTRRNKSVDGGAKEEKC</sequence>
<reference evidence="3" key="1">
    <citation type="submission" date="2023-10" db="EMBL/GenBank/DDBJ databases">
        <title>Genome assemblies of two species of porcelain crab, Petrolisthes cinctipes and Petrolisthes manimaculis (Anomura: Porcellanidae).</title>
        <authorList>
            <person name="Angst P."/>
        </authorList>
    </citation>
    <scope>NUCLEOTIDE SEQUENCE</scope>
    <source>
        <strain evidence="3">PB745_01</strain>
        <tissue evidence="3">Gill</tissue>
    </source>
</reference>
<dbReference type="Pfam" id="PF07859">
    <property type="entry name" value="Abhydrolase_3"/>
    <property type="match status" value="1"/>
</dbReference>
<keyword evidence="4" id="KW-1185">Reference proteome</keyword>
<feature type="domain" description="Alpha/beta hydrolase fold-3" evidence="2">
    <location>
        <begin position="96"/>
        <end position="292"/>
    </location>
</feature>
<evidence type="ECO:0000259" key="2">
    <source>
        <dbReference type="Pfam" id="PF07859"/>
    </source>
</evidence>
<proteinExistence type="predicted"/>
<keyword evidence="1" id="KW-0378">Hydrolase</keyword>
<dbReference type="AlphaFoldDB" id="A0AAE1EYP5"/>
<name>A0AAE1EYP5_PETCI</name>
<evidence type="ECO:0000313" key="3">
    <source>
        <dbReference type="EMBL" id="KAK3864150.1"/>
    </source>
</evidence>
<dbReference type="InterPro" id="IPR013094">
    <property type="entry name" value="AB_hydrolase_3"/>
</dbReference>
<dbReference type="Proteomes" id="UP001286313">
    <property type="component" value="Unassembled WGS sequence"/>
</dbReference>
<dbReference type="SUPFAM" id="SSF53474">
    <property type="entry name" value="alpha/beta-Hydrolases"/>
    <property type="match status" value="1"/>
</dbReference>
<dbReference type="EMBL" id="JAWQEG010003857">
    <property type="protein sequence ID" value="KAK3864150.1"/>
    <property type="molecule type" value="Genomic_DNA"/>
</dbReference>
<dbReference type="InterPro" id="IPR050300">
    <property type="entry name" value="GDXG_lipolytic_enzyme"/>
</dbReference>